<keyword evidence="2" id="KW-1185">Reference proteome</keyword>
<evidence type="ECO:0000313" key="2">
    <source>
        <dbReference type="Proteomes" id="UP001157439"/>
    </source>
</evidence>
<gene>
    <name evidence="1" type="ORF">GCM10007894_14180</name>
</gene>
<proteinExistence type="predicted"/>
<evidence type="ECO:0000313" key="1">
    <source>
        <dbReference type="EMBL" id="GLS83441.1"/>
    </source>
</evidence>
<dbReference type="EMBL" id="BSPO01000002">
    <property type="protein sequence ID" value="GLS83441.1"/>
    <property type="molecule type" value="Genomic_DNA"/>
</dbReference>
<organism evidence="1 2">
    <name type="scientific">Paraferrimonas haliotis</name>
    <dbReference type="NCBI Taxonomy" id="2013866"/>
    <lineage>
        <taxon>Bacteria</taxon>
        <taxon>Pseudomonadati</taxon>
        <taxon>Pseudomonadota</taxon>
        <taxon>Gammaproteobacteria</taxon>
        <taxon>Alteromonadales</taxon>
        <taxon>Ferrimonadaceae</taxon>
        <taxon>Paraferrimonas</taxon>
    </lineage>
</organism>
<protein>
    <submittedName>
        <fullName evidence="1">Uncharacterized protein</fullName>
    </submittedName>
</protein>
<name>A0AA37TY41_9GAMM</name>
<dbReference type="Proteomes" id="UP001157439">
    <property type="component" value="Unassembled WGS sequence"/>
</dbReference>
<reference evidence="1 2" key="1">
    <citation type="journal article" date="2014" name="Int. J. Syst. Evol. Microbiol.">
        <title>Complete genome sequence of Corynebacterium casei LMG S-19264T (=DSM 44701T), isolated from a smear-ripened cheese.</title>
        <authorList>
            <consortium name="US DOE Joint Genome Institute (JGI-PGF)"/>
            <person name="Walter F."/>
            <person name="Albersmeier A."/>
            <person name="Kalinowski J."/>
            <person name="Ruckert C."/>
        </authorList>
    </citation>
    <scope>NUCLEOTIDE SEQUENCE [LARGE SCALE GENOMIC DNA]</scope>
    <source>
        <strain evidence="1 2">NBRC 112785</strain>
    </source>
</reference>
<comment type="caution">
    <text evidence="1">The sequence shown here is derived from an EMBL/GenBank/DDBJ whole genome shotgun (WGS) entry which is preliminary data.</text>
</comment>
<sequence length="131" mass="14819">MRAFILLIIVVGLWQLLPDKESSTQSPRAKETKTAQEVAAEKQLREITQQMRTNCRLAVKDRLKFPNESKFKQINTFKGTTIDTPDGEQQVYVVKGSIEAPNKLGKTVQSSFSCIFNEREGKVTRTSITID</sequence>
<accession>A0AA37TY41</accession>
<dbReference type="AlphaFoldDB" id="A0AA37TY41"/>
<dbReference type="RefSeq" id="WP_095499805.1">
    <property type="nucleotide sequence ID" value="NZ_BSPO01000002.1"/>
</dbReference>